<dbReference type="GO" id="GO:0046081">
    <property type="term" value="P:dUTP catabolic process"/>
    <property type="evidence" value="ECO:0007669"/>
    <property type="project" value="UniProtKB-UniRule"/>
</dbReference>
<evidence type="ECO:0000259" key="7">
    <source>
        <dbReference type="Pfam" id="PF00692"/>
    </source>
</evidence>
<gene>
    <name evidence="8" type="ORF">H312_00442</name>
</gene>
<dbReference type="InterPro" id="IPR036157">
    <property type="entry name" value="dUTPase-like_sf"/>
</dbReference>
<dbReference type="Proteomes" id="UP000030655">
    <property type="component" value="Unassembled WGS sequence"/>
</dbReference>
<evidence type="ECO:0000256" key="5">
    <source>
        <dbReference type="ARBA" id="ARBA00023080"/>
    </source>
</evidence>
<feature type="domain" description="dUTPase-like" evidence="7">
    <location>
        <begin position="22"/>
        <end position="111"/>
    </location>
</feature>
<keyword evidence="5 6" id="KW-0546">Nucleotide metabolism</keyword>
<comment type="cofactor">
    <cofactor evidence="6">
        <name>Mg(2+)</name>
        <dbReference type="ChEBI" id="CHEBI:18420"/>
    </cofactor>
</comment>
<evidence type="ECO:0000256" key="6">
    <source>
        <dbReference type="RuleBase" id="RU367024"/>
    </source>
</evidence>
<dbReference type="InterPro" id="IPR008181">
    <property type="entry name" value="dUTPase"/>
</dbReference>
<evidence type="ECO:0000313" key="9">
    <source>
        <dbReference type="Proteomes" id="UP000030655"/>
    </source>
</evidence>
<reference evidence="8 9" key="2">
    <citation type="submission" date="2014-03" db="EMBL/GenBank/DDBJ databases">
        <title>The Genome Sequence of Anncaliia algerae insect isolate PRA339.</title>
        <authorList>
            <consortium name="The Broad Institute Genome Sequencing Platform"/>
            <consortium name="The Broad Institute Genome Sequencing Center for Infectious Disease"/>
            <person name="Cuomo C."/>
            <person name="Becnel J."/>
            <person name="Sanscrainte N."/>
            <person name="Walker B."/>
            <person name="Young S.K."/>
            <person name="Zeng Q."/>
            <person name="Gargeya S."/>
            <person name="Fitzgerald M."/>
            <person name="Haas B."/>
            <person name="Abouelleil A."/>
            <person name="Alvarado L."/>
            <person name="Arachchi H.M."/>
            <person name="Berlin A.M."/>
            <person name="Chapman S.B."/>
            <person name="Dewar J."/>
            <person name="Goldberg J."/>
            <person name="Griggs A."/>
            <person name="Gujja S."/>
            <person name="Hansen M."/>
            <person name="Howarth C."/>
            <person name="Imamovic A."/>
            <person name="Larimer J."/>
            <person name="McCowan C."/>
            <person name="Murphy C."/>
            <person name="Neiman D."/>
            <person name="Pearson M."/>
            <person name="Priest M."/>
            <person name="Roberts A."/>
            <person name="Saif S."/>
            <person name="Shea T."/>
            <person name="Sisk P."/>
            <person name="Sykes S."/>
            <person name="Wortman J."/>
            <person name="Nusbaum C."/>
            <person name="Birren B."/>
        </authorList>
    </citation>
    <scope>NUCLEOTIDE SEQUENCE [LARGE SCALE GENOMIC DNA]</scope>
    <source>
        <strain evidence="8 9">PRA339</strain>
    </source>
</reference>
<comment type="subunit">
    <text evidence="3 6">Homotrimer.</text>
</comment>
<dbReference type="InterPro" id="IPR029054">
    <property type="entry name" value="dUTPase-like"/>
</dbReference>
<dbReference type="SUPFAM" id="SSF51283">
    <property type="entry name" value="dUTPase-like"/>
    <property type="match status" value="1"/>
</dbReference>
<keyword evidence="9" id="KW-1185">Reference proteome</keyword>
<dbReference type="GO" id="GO:0004170">
    <property type="term" value="F:dUTP diphosphatase activity"/>
    <property type="evidence" value="ECO:0007669"/>
    <property type="project" value="UniProtKB-UniRule"/>
</dbReference>
<dbReference type="Gene3D" id="2.70.40.10">
    <property type="match status" value="1"/>
</dbReference>
<dbReference type="GO" id="GO:0000287">
    <property type="term" value="F:magnesium ion binding"/>
    <property type="evidence" value="ECO:0007669"/>
    <property type="project" value="UniProtKB-UniRule"/>
</dbReference>
<dbReference type="InterPro" id="IPR033704">
    <property type="entry name" value="dUTPase_trimeric"/>
</dbReference>
<sequence>MVFKISKDCPTIKSIELVNGEYEIYANEDKTIEPDTQGKISTGIRMEFPNDYFAFINFKNDSVQTLAGVVDSDYRGELIVMLYNHSDKPFTFKRHEKCATITFHAIKHKMMVEKFE</sequence>
<dbReference type="Pfam" id="PF00692">
    <property type="entry name" value="dUTPase"/>
    <property type="match status" value="1"/>
</dbReference>
<comment type="similarity">
    <text evidence="2 6">Belongs to the dUTPase family.</text>
</comment>
<dbReference type="VEuPathDB" id="MicrosporidiaDB:H312_00442"/>
<dbReference type="PANTHER" id="PTHR11241:SF0">
    <property type="entry name" value="DEOXYURIDINE 5'-TRIPHOSPHATE NUCLEOTIDOHYDROLASE"/>
    <property type="match status" value="1"/>
</dbReference>
<dbReference type="OrthoDB" id="10261072at2759"/>
<comment type="function">
    <text evidence="6">Involved in nucleotide metabolism via production of dUMP, the immediate precursor of thymidine nucleotides, and decreases the intracellular concentration of dUTP so that uracil cannot be incorporated into DNA.</text>
</comment>
<evidence type="ECO:0000256" key="3">
    <source>
        <dbReference type="ARBA" id="ARBA00011233"/>
    </source>
</evidence>
<dbReference type="UniPathway" id="UPA00610">
    <property type="reaction ID" value="UER00666"/>
</dbReference>
<comment type="pathway">
    <text evidence="1 6">Pyrimidine metabolism; dUMP biosynthesis; dUMP from dCTP (dUTP route): step 2/2.</text>
</comment>
<dbReference type="GO" id="GO:0006226">
    <property type="term" value="P:dUMP biosynthetic process"/>
    <property type="evidence" value="ECO:0007669"/>
    <property type="project" value="UniProtKB-UniRule"/>
</dbReference>
<keyword evidence="6" id="KW-0460">Magnesium</keyword>
<name>A0A059F4P7_9MICR</name>
<dbReference type="EC" id="3.6.1.23" evidence="6"/>
<keyword evidence="6" id="KW-0479">Metal-binding</keyword>
<accession>A0A059F4P7</accession>
<dbReference type="PANTHER" id="PTHR11241">
    <property type="entry name" value="DEOXYURIDINE 5'-TRIPHOSPHATE NUCLEOTIDOHYDROLASE"/>
    <property type="match status" value="1"/>
</dbReference>
<protein>
    <recommendedName>
        <fullName evidence="6">Deoxyuridine 5'-triphosphate nucleotidohydrolase</fullName>
        <shortName evidence="6">dUTPase</shortName>
        <ecNumber evidence="6">3.6.1.23</ecNumber>
    </recommendedName>
    <alternativeName>
        <fullName evidence="6">dUTP pyrophosphatase</fullName>
    </alternativeName>
</protein>
<evidence type="ECO:0000313" key="8">
    <source>
        <dbReference type="EMBL" id="KCZ82165.1"/>
    </source>
</evidence>
<dbReference type="STRING" id="1288291.A0A059F4P7"/>
<proteinExistence type="inferred from homology"/>
<comment type="catalytic activity">
    <reaction evidence="6">
        <text>dUTP + H2O = dUMP + diphosphate + H(+)</text>
        <dbReference type="Rhea" id="RHEA:10248"/>
        <dbReference type="ChEBI" id="CHEBI:15377"/>
        <dbReference type="ChEBI" id="CHEBI:15378"/>
        <dbReference type="ChEBI" id="CHEBI:33019"/>
        <dbReference type="ChEBI" id="CHEBI:61555"/>
        <dbReference type="ChEBI" id="CHEBI:246422"/>
        <dbReference type="EC" id="3.6.1.23"/>
    </reaction>
</comment>
<dbReference type="AlphaFoldDB" id="A0A059F4P7"/>
<keyword evidence="4 6" id="KW-0378">Hydrolase</keyword>
<dbReference type="EMBL" id="KK365132">
    <property type="protein sequence ID" value="KCZ82165.1"/>
    <property type="molecule type" value="Genomic_DNA"/>
</dbReference>
<reference evidence="9" key="1">
    <citation type="submission" date="2013-02" db="EMBL/GenBank/DDBJ databases">
        <authorList>
            <consortium name="The Broad Institute Genome Sequencing Platform"/>
            <person name="Cuomo C."/>
            <person name="Becnel J."/>
            <person name="Sanscrainte N."/>
            <person name="Walker B."/>
            <person name="Young S.K."/>
            <person name="Zeng Q."/>
            <person name="Gargeya S."/>
            <person name="Fitzgerald M."/>
            <person name="Haas B."/>
            <person name="Abouelleil A."/>
            <person name="Alvarado L."/>
            <person name="Arachchi H.M."/>
            <person name="Berlin A.M."/>
            <person name="Chapman S.B."/>
            <person name="Dewar J."/>
            <person name="Goldberg J."/>
            <person name="Griggs A."/>
            <person name="Gujja S."/>
            <person name="Hansen M."/>
            <person name="Howarth C."/>
            <person name="Imamovic A."/>
            <person name="Larimer J."/>
            <person name="McCowan C."/>
            <person name="Murphy C."/>
            <person name="Neiman D."/>
            <person name="Pearson M."/>
            <person name="Priest M."/>
            <person name="Roberts A."/>
            <person name="Saif S."/>
            <person name="Shea T."/>
            <person name="Sisk P."/>
            <person name="Sykes S."/>
            <person name="Wortman J."/>
            <person name="Nusbaum C."/>
            <person name="Birren B."/>
        </authorList>
    </citation>
    <scope>NUCLEOTIDE SEQUENCE [LARGE SCALE GENOMIC DNA]</scope>
    <source>
        <strain evidence="9">PRA339</strain>
    </source>
</reference>
<dbReference type="CDD" id="cd07557">
    <property type="entry name" value="trimeric_dUTPase"/>
    <property type="match status" value="1"/>
</dbReference>
<evidence type="ECO:0000256" key="2">
    <source>
        <dbReference type="ARBA" id="ARBA00006581"/>
    </source>
</evidence>
<evidence type="ECO:0000256" key="4">
    <source>
        <dbReference type="ARBA" id="ARBA00022801"/>
    </source>
</evidence>
<dbReference type="HOGENOM" id="CLU_2096292_0_0_1"/>
<organism evidence="8 9">
    <name type="scientific">Anncaliia algerae PRA339</name>
    <dbReference type="NCBI Taxonomy" id="1288291"/>
    <lineage>
        <taxon>Eukaryota</taxon>
        <taxon>Fungi</taxon>
        <taxon>Fungi incertae sedis</taxon>
        <taxon>Microsporidia</taxon>
        <taxon>Tubulinosematoidea</taxon>
        <taxon>Tubulinosematidae</taxon>
        <taxon>Anncaliia</taxon>
    </lineage>
</organism>
<evidence type="ECO:0000256" key="1">
    <source>
        <dbReference type="ARBA" id="ARBA00005142"/>
    </source>
</evidence>